<proteinExistence type="predicted"/>
<dbReference type="RefSeq" id="WP_157523658.1">
    <property type="nucleotide sequence ID" value="NZ_CP066775.1"/>
</dbReference>
<gene>
    <name evidence="1" type="ORF">GO620_006445</name>
</gene>
<sequence length="117" mass="13994">MSTKLRPNDFSFGKTDRRILLEKLEKFYVTEQRNYLSHEAYLAGVKKTKKALHDRRFRLRIKPIEMLLYMLGSDFMSNVKPPSIRRTFEIAARDNRVFQSRETITRHMRKAKSKRAS</sequence>
<evidence type="ECO:0000313" key="1">
    <source>
        <dbReference type="EMBL" id="QQL51085.1"/>
    </source>
</evidence>
<protein>
    <submittedName>
        <fullName evidence="1">Uncharacterized protein</fullName>
    </submittedName>
</protein>
<organism evidence="1 2">
    <name type="scientific">Mucilaginibacter ginkgonis</name>
    <dbReference type="NCBI Taxonomy" id="2682091"/>
    <lineage>
        <taxon>Bacteria</taxon>
        <taxon>Pseudomonadati</taxon>
        <taxon>Bacteroidota</taxon>
        <taxon>Sphingobacteriia</taxon>
        <taxon>Sphingobacteriales</taxon>
        <taxon>Sphingobacteriaceae</taxon>
        <taxon>Mucilaginibacter</taxon>
    </lineage>
</organism>
<dbReference type="EMBL" id="CP066775">
    <property type="protein sequence ID" value="QQL51085.1"/>
    <property type="molecule type" value="Genomic_DNA"/>
</dbReference>
<keyword evidence="2" id="KW-1185">Reference proteome</keyword>
<dbReference type="AlphaFoldDB" id="A0A6I4IN35"/>
<reference evidence="1 2" key="1">
    <citation type="submission" date="2020-12" db="EMBL/GenBank/DDBJ databases">
        <title>HMF7856_wgs.fasta genome submission.</title>
        <authorList>
            <person name="Kang H."/>
            <person name="Kim H."/>
            <person name="Joh K."/>
        </authorList>
    </citation>
    <scope>NUCLEOTIDE SEQUENCE [LARGE SCALE GENOMIC DNA]</scope>
    <source>
        <strain evidence="1 2">HMF7856</strain>
    </source>
</reference>
<dbReference type="KEGG" id="mgik:GO620_006445"/>
<accession>A0A6I4IN35</accession>
<dbReference type="Proteomes" id="UP000429232">
    <property type="component" value="Chromosome"/>
</dbReference>
<evidence type="ECO:0000313" key="2">
    <source>
        <dbReference type="Proteomes" id="UP000429232"/>
    </source>
</evidence>
<name>A0A6I4IN35_9SPHI</name>